<protein>
    <submittedName>
        <fullName evidence="2">DUF523 and DUF1722 domain-containing protein</fullName>
    </submittedName>
</protein>
<proteinExistence type="predicted"/>
<evidence type="ECO:0000313" key="3">
    <source>
        <dbReference type="Proteomes" id="UP001652504"/>
    </source>
</evidence>
<comment type="caution">
    <text evidence="2">The sequence shown here is derived from an EMBL/GenBank/DDBJ whole genome shotgun (WGS) entry which is preliminary data.</text>
</comment>
<dbReference type="RefSeq" id="WP_263712634.1">
    <property type="nucleotide sequence ID" value="NZ_JAOWKX010000005.1"/>
</dbReference>
<evidence type="ECO:0000313" key="2">
    <source>
        <dbReference type="EMBL" id="MCV2885351.1"/>
    </source>
</evidence>
<dbReference type="InterPro" id="IPR013560">
    <property type="entry name" value="DUF1722"/>
</dbReference>
<dbReference type="PIRSF" id="PIRSF037004">
    <property type="entry name" value="UCP037004"/>
    <property type="match status" value="1"/>
</dbReference>
<accession>A0ABT3A9K5</accession>
<sequence>MDKEAVNKEIIHVGVSACVVGDKVRFDGGHKKSGYVSNYLGETFHLVPVCPEVGMGMPVPRPAIRIIEDEGQEKLVDSKDSAIDHTSALNRFYDTKSPQFAKLDGYIFCAKSPTCGVERIKVYTSEGDVLHRKGMGLFSKRLKEQYPLLPIEEDGRLNDLGLRESFVTKVYVHHHFRNEVMNNPSMGALVKFHSKHKFLVMAYSPKAYQQLGRLVATGKKVQFDTLMKEYLGLLLGVLSKPTNRKKHTNVLMHLQGFLKKQLSKEDKQELSDQIERYRLGYIPLMAPITLLQHHLKHHPNEYLSSQVYLEPYPESLGIRA</sequence>
<name>A0ABT3A9K5_9ALTE</name>
<reference evidence="2 3" key="1">
    <citation type="submission" date="2022-10" db="EMBL/GenBank/DDBJ databases">
        <title>Aestuariibacter sp. AA17 isolated from Montipora capitata coral fragment.</title>
        <authorList>
            <person name="Emsley S.A."/>
            <person name="Pfannmuller K.M."/>
            <person name="Loughran R.M."/>
            <person name="Shlafstein M."/>
            <person name="Papke E."/>
            <person name="Saw J.H."/>
            <person name="Ushijima B."/>
            <person name="Videau P."/>
        </authorList>
    </citation>
    <scope>NUCLEOTIDE SEQUENCE [LARGE SCALE GENOMIC DNA]</scope>
    <source>
        <strain evidence="2 3">AA17</strain>
    </source>
</reference>
<organism evidence="2 3">
    <name type="scientific">Fluctibacter corallii</name>
    <dbReference type="NCBI Taxonomy" id="2984329"/>
    <lineage>
        <taxon>Bacteria</taxon>
        <taxon>Pseudomonadati</taxon>
        <taxon>Pseudomonadota</taxon>
        <taxon>Gammaproteobacteria</taxon>
        <taxon>Alteromonadales</taxon>
        <taxon>Alteromonadaceae</taxon>
        <taxon>Fluctibacter</taxon>
    </lineage>
</organism>
<dbReference type="InterPro" id="IPR007553">
    <property type="entry name" value="2-thiour_desulf"/>
</dbReference>
<dbReference type="PANTHER" id="PTHR30087:SF0">
    <property type="entry name" value="INNER MEMBRANE PROTEIN"/>
    <property type="match status" value="1"/>
</dbReference>
<dbReference type="Pfam" id="PF08349">
    <property type="entry name" value="DUF1722"/>
    <property type="match status" value="1"/>
</dbReference>
<dbReference type="InterPro" id="IPR017087">
    <property type="entry name" value="UCP037004"/>
</dbReference>
<dbReference type="Pfam" id="PF04463">
    <property type="entry name" value="2-thiour_desulf"/>
    <property type="match status" value="1"/>
</dbReference>
<evidence type="ECO:0000259" key="1">
    <source>
        <dbReference type="Pfam" id="PF08349"/>
    </source>
</evidence>
<keyword evidence="3" id="KW-1185">Reference proteome</keyword>
<dbReference type="EMBL" id="JAOWKX010000005">
    <property type="protein sequence ID" value="MCV2885351.1"/>
    <property type="molecule type" value="Genomic_DNA"/>
</dbReference>
<feature type="domain" description="DUF1722" evidence="1">
    <location>
        <begin position="197"/>
        <end position="313"/>
    </location>
</feature>
<dbReference type="Proteomes" id="UP001652504">
    <property type="component" value="Unassembled WGS sequence"/>
</dbReference>
<gene>
    <name evidence="2" type="ORF">OE749_11665</name>
</gene>
<dbReference type="PANTHER" id="PTHR30087">
    <property type="entry name" value="INNER MEMBRANE PROTEIN"/>
    <property type="match status" value="1"/>
</dbReference>